<keyword evidence="2" id="KW-0812">Transmembrane</keyword>
<evidence type="ECO:0000256" key="1">
    <source>
        <dbReference type="SAM" id="MobiDB-lite"/>
    </source>
</evidence>
<gene>
    <name evidence="3" type="ORF">NFIA_100320</name>
</gene>
<evidence type="ECO:0000256" key="2">
    <source>
        <dbReference type="SAM" id="Phobius"/>
    </source>
</evidence>
<evidence type="ECO:0000313" key="4">
    <source>
        <dbReference type="Proteomes" id="UP000006702"/>
    </source>
</evidence>
<protein>
    <submittedName>
        <fullName evidence="3">Uncharacterized protein</fullName>
    </submittedName>
</protein>
<sequence>MAKLWGMSDSMALYLIAIVNTLNGLPIVGTMLGRQHDSTYMGMQALFGQFRHGEPQDVPDPAQELQFPDAAQRPLPTYLHHPDEKQVSGEEVECT</sequence>
<proteinExistence type="predicted"/>
<feature type="transmembrane region" description="Helical" evidence="2">
    <location>
        <begin position="12"/>
        <end position="33"/>
    </location>
</feature>
<dbReference type="EMBL" id="DS027694">
    <property type="protein sequence ID" value="EAW20395.1"/>
    <property type="molecule type" value="Genomic_DNA"/>
</dbReference>
<keyword evidence="2" id="KW-0472">Membrane</keyword>
<evidence type="ECO:0000313" key="3">
    <source>
        <dbReference type="EMBL" id="EAW20395.1"/>
    </source>
</evidence>
<keyword evidence="2" id="KW-1133">Transmembrane helix</keyword>
<keyword evidence="4" id="KW-1185">Reference proteome</keyword>
<dbReference type="HOGENOM" id="CLU_2373307_0_0_1"/>
<feature type="region of interest" description="Disordered" evidence="1">
    <location>
        <begin position="74"/>
        <end position="95"/>
    </location>
</feature>
<dbReference type="VEuPathDB" id="FungiDB:NFIA_100320"/>
<name>A1DC05_NEOFI</name>
<dbReference type="AlphaFoldDB" id="A1DC05"/>
<organism evidence="3 4">
    <name type="scientific">Neosartorya fischeri (strain ATCC 1020 / DSM 3700 / CBS 544.65 / FGSC A1164 / JCM 1740 / NRRL 181 / WB 181)</name>
    <name type="common">Aspergillus fischerianus</name>
    <dbReference type="NCBI Taxonomy" id="331117"/>
    <lineage>
        <taxon>Eukaryota</taxon>
        <taxon>Fungi</taxon>
        <taxon>Dikarya</taxon>
        <taxon>Ascomycota</taxon>
        <taxon>Pezizomycotina</taxon>
        <taxon>Eurotiomycetes</taxon>
        <taxon>Eurotiomycetidae</taxon>
        <taxon>Eurotiales</taxon>
        <taxon>Aspergillaceae</taxon>
        <taxon>Aspergillus</taxon>
        <taxon>Aspergillus subgen. Fumigati</taxon>
    </lineage>
</organism>
<dbReference type="Proteomes" id="UP000006702">
    <property type="component" value="Unassembled WGS sequence"/>
</dbReference>
<dbReference type="RefSeq" id="XP_001262292.1">
    <property type="nucleotide sequence ID" value="XM_001262291.1"/>
</dbReference>
<dbReference type="KEGG" id="nfi:NFIA_100320"/>
<accession>A1DC05</accession>
<dbReference type="GeneID" id="4588317"/>
<reference evidence="4" key="1">
    <citation type="journal article" date="2008" name="PLoS Genet.">
        <title>Genomic islands in the pathogenic filamentous fungus Aspergillus fumigatus.</title>
        <authorList>
            <person name="Fedorova N.D."/>
            <person name="Khaldi N."/>
            <person name="Joardar V.S."/>
            <person name="Maiti R."/>
            <person name="Amedeo P."/>
            <person name="Anderson M.J."/>
            <person name="Crabtree J."/>
            <person name="Silva J.C."/>
            <person name="Badger J.H."/>
            <person name="Albarraq A."/>
            <person name="Angiuoli S."/>
            <person name="Bussey H."/>
            <person name="Bowyer P."/>
            <person name="Cotty P.J."/>
            <person name="Dyer P.S."/>
            <person name="Egan A."/>
            <person name="Galens K."/>
            <person name="Fraser-Liggett C.M."/>
            <person name="Haas B.J."/>
            <person name="Inman J.M."/>
            <person name="Kent R."/>
            <person name="Lemieux S."/>
            <person name="Malavazi I."/>
            <person name="Orvis J."/>
            <person name="Roemer T."/>
            <person name="Ronning C.M."/>
            <person name="Sundaram J.P."/>
            <person name="Sutton G."/>
            <person name="Turner G."/>
            <person name="Venter J.C."/>
            <person name="White O.R."/>
            <person name="Whitty B.R."/>
            <person name="Youngman P."/>
            <person name="Wolfe K.H."/>
            <person name="Goldman G.H."/>
            <person name="Wortman J.R."/>
            <person name="Jiang B."/>
            <person name="Denning D.W."/>
            <person name="Nierman W.C."/>
        </authorList>
    </citation>
    <scope>NUCLEOTIDE SEQUENCE [LARGE SCALE GENOMIC DNA]</scope>
    <source>
        <strain evidence="4">ATCC 1020 / DSM 3700 / CBS 544.65 / FGSC A1164 / JCM 1740 / NRRL 181 / WB 181</strain>
    </source>
</reference>